<evidence type="ECO:0000313" key="2">
    <source>
        <dbReference type="Proteomes" id="UP000007807"/>
    </source>
</evidence>
<geneLocation type="plasmid" evidence="1 2">
    <name>pGP6</name>
</geneLocation>
<evidence type="ECO:0000313" key="1">
    <source>
        <dbReference type="EMBL" id="AEB69772.1"/>
    </source>
</evidence>
<dbReference type="GeneID" id="10447624"/>
<dbReference type="RefSeq" id="WP_013729152.1">
    <property type="nucleotide sequence ID" value="NC_015430.1"/>
</dbReference>
<dbReference type="KEGG" id="mcj:MCON_3561"/>
<proteinExistence type="predicted"/>
<organism evidence="1 2">
    <name type="scientific">Methanothrix soehngenii (strain ATCC 5969 / DSM 3671 / JCM 10134 / NBRC 103675 / OCM 69 / GP-6)</name>
    <name type="common">Methanosaeta concilii</name>
    <dbReference type="NCBI Taxonomy" id="990316"/>
    <lineage>
        <taxon>Archaea</taxon>
        <taxon>Methanobacteriati</taxon>
        <taxon>Methanobacteriota</taxon>
        <taxon>Stenosarchaea group</taxon>
        <taxon>Methanomicrobia</taxon>
        <taxon>Methanotrichales</taxon>
        <taxon>Methanotrichaceae</taxon>
        <taxon>Methanothrix</taxon>
    </lineage>
</organism>
<keyword evidence="1" id="KW-0614">Plasmid</keyword>
<dbReference type="HOGENOM" id="CLU_1922784_0_0_2"/>
<dbReference type="InParanoid" id="F4C0X5"/>
<dbReference type="Proteomes" id="UP000007807">
    <property type="component" value="Plasmid pGP6"/>
</dbReference>
<protein>
    <submittedName>
        <fullName evidence="1">Uncharacterized protein</fullName>
    </submittedName>
</protein>
<gene>
    <name evidence="1" type="ordered locus">MCON_3561</name>
</gene>
<name>F4C0X5_METSG</name>
<accession>F4C0X5</accession>
<sequence length="131" mass="14869">MPEIRRVILDIDTYNALKVEALVRHDNLKNTLSAMILENLSPEAHTILKCIRDKKSLKVQKSNHKCGASTAIEKSKQLSKNPDALNQIKTFWNEGERNRAEIARKINYPKATTSATISRMIKAGELRNEID</sequence>
<reference evidence="1 2" key="1">
    <citation type="journal article" date="2011" name="J. Bacteriol.">
        <title>Complete genome sequence of Methanosaeta concilii, a specialist in aceticlastic methanogenesis.</title>
        <authorList>
            <person name="Barber R.D."/>
            <person name="Zhang L."/>
            <person name="Harnack M."/>
            <person name="Olson M.V."/>
            <person name="Kaul R."/>
            <person name="Ingram-Smith C."/>
            <person name="Smith K.S."/>
        </authorList>
    </citation>
    <scope>NUCLEOTIDE SEQUENCE [LARGE SCALE GENOMIC DNA]</scope>
    <source>
        <strain evidence="2">ATCC 5969 / DSM 3671 / JCM 10134 / NBRC 103675 / OCM 69 / GP-6</strain>
        <plasmid evidence="1 2">pGP6</plasmid>
    </source>
</reference>
<keyword evidence="2" id="KW-1185">Reference proteome</keyword>
<dbReference type="EMBL" id="CP002566">
    <property type="protein sequence ID" value="AEB69772.1"/>
    <property type="molecule type" value="Genomic_DNA"/>
</dbReference>
<dbReference type="AlphaFoldDB" id="F4C0X5"/>